<dbReference type="CDD" id="cd07067">
    <property type="entry name" value="HP_PGM_like"/>
    <property type="match status" value="1"/>
</dbReference>
<dbReference type="SUPFAM" id="SSF53254">
    <property type="entry name" value="Phosphoglycerate mutase-like"/>
    <property type="match status" value="1"/>
</dbReference>
<comment type="caution">
    <text evidence="1">The sequence shown here is derived from an EMBL/GenBank/DDBJ whole genome shotgun (WGS) entry which is preliminary data.</text>
</comment>
<dbReference type="OrthoDB" id="9810154at2"/>
<keyword evidence="2" id="KW-1185">Reference proteome</keyword>
<dbReference type="Gene3D" id="3.40.50.1240">
    <property type="entry name" value="Phosphoglycerate mutase-like"/>
    <property type="match status" value="1"/>
</dbReference>
<evidence type="ECO:0000313" key="1">
    <source>
        <dbReference type="EMBL" id="PHQ30384.1"/>
    </source>
</evidence>
<sequence>MKTVYLVRHAKSSWEYDLQDHERPLNDRGLHDAPLMGAYIRERIELPQLVLSSDAVRAKTTAVLYLKELGIPEEQLKLDHRLYDFGGTKLDKVIKSCDDSVDRLMVFGHNNALTYWVNRYGDQEIDNVSTAAFTAIQFKVTSWADISNGKTILYVKPKQLK</sequence>
<gene>
    <name evidence="1" type="ORF">CJ305_05335</name>
</gene>
<dbReference type="InterPro" id="IPR029033">
    <property type="entry name" value="His_PPase_superfam"/>
</dbReference>
<name>A0A2G1VUG3_9FLAO</name>
<dbReference type="AlphaFoldDB" id="A0A2G1VUG3"/>
<dbReference type="PANTHER" id="PTHR47623">
    <property type="entry name" value="OS09G0287300 PROTEIN"/>
    <property type="match status" value="1"/>
</dbReference>
<protein>
    <submittedName>
        <fullName evidence="1">Phosphoglycerate mutase</fullName>
    </submittedName>
</protein>
<dbReference type="SMART" id="SM00855">
    <property type="entry name" value="PGAM"/>
    <property type="match status" value="1"/>
</dbReference>
<dbReference type="Pfam" id="PF00300">
    <property type="entry name" value="His_Phos_1"/>
    <property type="match status" value="1"/>
</dbReference>
<evidence type="ECO:0000313" key="2">
    <source>
        <dbReference type="Proteomes" id="UP000229433"/>
    </source>
</evidence>
<dbReference type="PANTHER" id="PTHR47623:SF1">
    <property type="entry name" value="OS09G0287300 PROTEIN"/>
    <property type="match status" value="1"/>
</dbReference>
<organism evidence="1 2">
    <name type="scientific">Leeuwenhoekiella nanhaiensis</name>
    <dbReference type="NCBI Taxonomy" id="1655491"/>
    <lineage>
        <taxon>Bacteria</taxon>
        <taxon>Pseudomonadati</taxon>
        <taxon>Bacteroidota</taxon>
        <taxon>Flavobacteriia</taxon>
        <taxon>Flavobacteriales</taxon>
        <taxon>Flavobacteriaceae</taxon>
        <taxon>Leeuwenhoekiella</taxon>
    </lineage>
</organism>
<reference evidence="1 2" key="1">
    <citation type="submission" date="2017-08" db="EMBL/GenBank/DDBJ databases">
        <title>The whole genome shortgun sequences of strain Leeuwenhoekiella nanhaiensis G18 from the South China Sea.</title>
        <authorList>
            <person name="Liu Q."/>
        </authorList>
    </citation>
    <scope>NUCLEOTIDE SEQUENCE [LARGE SCALE GENOMIC DNA]</scope>
    <source>
        <strain evidence="1 2">G18</strain>
    </source>
</reference>
<accession>A0A2G1VUG3</accession>
<proteinExistence type="predicted"/>
<dbReference type="InterPro" id="IPR013078">
    <property type="entry name" value="His_Pase_superF_clade-1"/>
</dbReference>
<dbReference type="Proteomes" id="UP000229433">
    <property type="component" value="Unassembled WGS sequence"/>
</dbReference>
<dbReference type="EMBL" id="NQXA01000002">
    <property type="protein sequence ID" value="PHQ30384.1"/>
    <property type="molecule type" value="Genomic_DNA"/>
</dbReference>
<dbReference type="RefSeq" id="WP_099645217.1">
    <property type="nucleotide sequence ID" value="NZ_KZ319288.1"/>
</dbReference>